<keyword evidence="6" id="KW-0256">Endoplasmic reticulum</keyword>
<evidence type="ECO:0000313" key="12">
    <source>
        <dbReference type="Proteomes" id="UP000053599"/>
    </source>
</evidence>
<evidence type="ECO:0000256" key="6">
    <source>
        <dbReference type="ARBA" id="ARBA00022824"/>
    </source>
</evidence>
<accession>A0A0D1WRA7</accession>
<evidence type="ECO:0000256" key="4">
    <source>
        <dbReference type="ARBA" id="ARBA00022502"/>
    </source>
</evidence>
<dbReference type="EMBL" id="KN846954">
    <property type="protein sequence ID" value="KIV77616.1"/>
    <property type="molecule type" value="Genomic_DNA"/>
</dbReference>
<dbReference type="GO" id="GO:0042765">
    <property type="term" value="C:GPI-anchor transamidase complex"/>
    <property type="evidence" value="ECO:0007669"/>
    <property type="project" value="InterPro"/>
</dbReference>
<keyword evidence="4" id="KW-0337">GPI-anchor biosynthesis</keyword>
<evidence type="ECO:0000256" key="3">
    <source>
        <dbReference type="ARBA" id="ARBA00005316"/>
    </source>
</evidence>
<dbReference type="GO" id="GO:0016255">
    <property type="term" value="P:attachment of GPI anchor to protein"/>
    <property type="evidence" value="ECO:0007669"/>
    <property type="project" value="InterPro"/>
</dbReference>
<protein>
    <recommendedName>
        <fullName evidence="13">GPI transamidase component PIG-S</fullName>
    </recommendedName>
</protein>
<dbReference type="HOGENOM" id="CLU_010026_1_0_1"/>
<dbReference type="PANTHER" id="PTHR21072">
    <property type="entry name" value="GPI TRANSAMIDASE COMPONENT PIG-S"/>
    <property type="match status" value="1"/>
</dbReference>
<comment type="similarity">
    <text evidence="3">Belongs to the PIGS family.</text>
</comment>
<keyword evidence="9" id="KW-0325">Glycoprotein</keyword>
<proteinExistence type="inferred from homology"/>
<evidence type="ECO:0000256" key="10">
    <source>
        <dbReference type="SAM" id="Phobius"/>
    </source>
</evidence>
<dbReference type="OrthoDB" id="28748at2759"/>
<comment type="pathway">
    <text evidence="2">Glycolipid biosynthesis; glycosylphosphatidylinositol-anchor biosynthesis.</text>
</comment>
<evidence type="ECO:0000313" key="11">
    <source>
        <dbReference type="EMBL" id="KIV77616.1"/>
    </source>
</evidence>
<evidence type="ECO:0000256" key="5">
    <source>
        <dbReference type="ARBA" id="ARBA00022692"/>
    </source>
</evidence>
<evidence type="ECO:0000256" key="1">
    <source>
        <dbReference type="ARBA" id="ARBA00004477"/>
    </source>
</evidence>
<dbReference type="InterPro" id="IPR019540">
    <property type="entry name" value="PtdIno-glycan_biosynth_class_S"/>
</dbReference>
<gene>
    <name evidence="11" type="ORF">PV11_09404</name>
</gene>
<dbReference type="PANTHER" id="PTHR21072:SF13">
    <property type="entry name" value="GPI TRANSAMIDASE COMPONENT PIG-S"/>
    <property type="match status" value="1"/>
</dbReference>
<evidence type="ECO:0000256" key="2">
    <source>
        <dbReference type="ARBA" id="ARBA00004687"/>
    </source>
</evidence>
<name>A0A0D1WRA7_9EURO</name>
<dbReference type="AlphaFoldDB" id="A0A0D1WRA7"/>
<dbReference type="Pfam" id="PF10510">
    <property type="entry name" value="PIG-S"/>
    <property type="match status" value="1"/>
</dbReference>
<comment type="subcellular location">
    <subcellularLocation>
        <location evidence="1">Endoplasmic reticulum membrane</location>
        <topology evidence="1">Multi-pass membrane protein</topology>
    </subcellularLocation>
</comment>
<keyword evidence="8 10" id="KW-0472">Membrane</keyword>
<organism evidence="11 12">
    <name type="scientific">Exophiala sideris</name>
    <dbReference type="NCBI Taxonomy" id="1016849"/>
    <lineage>
        <taxon>Eukaryota</taxon>
        <taxon>Fungi</taxon>
        <taxon>Dikarya</taxon>
        <taxon>Ascomycota</taxon>
        <taxon>Pezizomycotina</taxon>
        <taxon>Eurotiomycetes</taxon>
        <taxon>Chaetothyriomycetidae</taxon>
        <taxon>Chaetothyriales</taxon>
        <taxon>Herpotrichiellaceae</taxon>
        <taxon>Exophiala</taxon>
    </lineage>
</organism>
<dbReference type="STRING" id="1016849.A0A0D1WRA7"/>
<evidence type="ECO:0000256" key="8">
    <source>
        <dbReference type="ARBA" id="ARBA00023136"/>
    </source>
</evidence>
<dbReference type="UniPathway" id="UPA00196"/>
<keyword evidence="7 10" id="KW-1133">Transmembrane helix</keyword>
<sequence length="577" mass="62737">MSAVPEEPATMDAAPSTATVAVASKEPPAEKPEAVSLRTKIVLSFWAVILLLGLPTWWQTTSIYRASLPLQDMVNWADGTNTPTAIPLNIWIQSSGFSCPEAQTLVRDTQQALDDLNEYPKLHQRLHLVDVKPSNEKAGHGKEDSRVDCGVDPLKSGLGDPALKITLESSTNSFAFDLDTITASATVRVPANTGNNAAKQLAGSLHDLFRHEQIAAALQTVFLAGTSNNAQAFLKSQPYDLVDSIEKQINRAYKSAPEFHLTFSLLTPSGAPSSWDIQETLNDNIKPLVQALSSTAKIDITTQVQLYSAYSPAVHPLVQEGQEGMLLQQKDLTAFVNAAEWPLAPSIGDGPTLNFVLYVPAVSQIPLRIADNDETAWLIPQWGGIQILNPPLRPDAVSDVSTLPEHLSKEVLQQPFQTFASQLLSLLGVLQSESSGRTLPLQLRLDAYKRFSALTLYLKAASSLGSLSRLAQHLNNIPIPRHVAQLVDDSIGNLTACSHAFQESRWDSALAHAKLAYADSEKAFFDRSMVGQVYFPDEHKVAVYLPLLGPIGVPLLVGLLKEIKKFISKKKAIAQEG</sequence>
<dbReference type="GO" id="GO:0006506">
    <property type="term" value="P:GPI anchor biosynthetic process"/>
    <property type="evidence" value="ECO:0007669"/>
    <property type="project" value="UniProtKB-UniPathway"/>
</dbReference>
<evidence type="ECO:0000256" key="9">
    <source>
        <dbReference type="ARBA" id="ARBA00023180"/>
    </source>
</evidence>
<dbReference type="Proteomes" id="UP000053599">
    <property type="component" value="Unassembled WGS sequence"/>
</dbReference>
<evidence type="ECO:0000256" key="7">
    <source>
        <dbReference type="ARBA" id="ARBA00022989"/>
    </source>
</evidence>
<evidence type="ECO:0008006" key="13">
    <source>
        <dbReference type="Google" id="ProtNLM"/>
    </source>
</evidence>
<keyword evidence="5 10" id="KW-0812">Transmembrane</keyword>
<feature type="transmembrane region" description="Helical" evidence="10">
    <location>
        <begin position="41"/>
        <end position="58"/>
    </location>
</feature>
<reference evidence="11 12" key="1">
    <citation type="submission" date="2015-01" db="EMBL/GenBank/DDBJ databases">
        <title>The Genome Sequence of Exophiala sideris CBS121828.</title>
        <authorList>
            <consortium name="The Broad Institute Genomics Platform"/>
            <person name="Cuomo C."/>
            <person name="de Hoog S."/>
            <person name="Gorbushina A."/>
            <person name="Stielow B."/>
            <person name="Teixiera M."/>
            <person name="Abouelleil A."/>
            <person name="Chapman S.B."/>
            <person name="Priest M."/>
            <person name="Young S.K."/>
            <person name="Wortman J."/>
            <person name="Nusbaum C."/>
            <person name="Birren B."/>
        </authorList>
    </citation>
    <scope>NUCLEOTIDE SEQUENCE [LARGE SCALE GENOMIC DNA]</scope>
    <source>
        <strain evidence="11 12">CBS 121828</strain>
    </source>
</reference>
<feature type="transmembrane region" description="Helical" evidence="10">
    <location>
        <begin position="541"/>
        <end position="560"/>
    </location>
</feature>